<sequence length="780" mass="88168">MKNNGDDWIEDEDVIGDYFKSFYEGLFKSAGRRDMSYVLGFVKKGILEEDNAMLMKEVSVSEIKKAAFDLGALKAPGLDGFSRKFFKSSWNIVCEQVVKAGDCEVVAGLLEDYCAASGQSMNLDKSSLFYSKNTPDYVKDDICNTLGIVNTCNPGRYLGLPTLWERSKVVALSFVKDKMMKKIHSWKQNTLSQAGREVLIKSVASAVPGFPMGVFKFPKVFCKDLDAVVAKFWWGGKEGEGRIHWQAWSKLTKSKNEGGMGFREFEAFNNALLEKLAWRLLVNPNELWDKVIKGIYFPHSDFLFANKGSRASWGWSSILAGREILKLGVGWRLGNGEKIKVWNNKWLPSLKGFQLSSALPDPSWEDKYLSSIIDDGKWRLEELTNVISQEELKAITGMPISSLGSEDERVWMHEMKGNYTVKFGYRIAKSVLDKDVVPRASSSFMVSGDLWRAIWRLKVAEKVKHFIWRLCTNSLPTMVNLMKKRCLVKACCPVCGSEDESGEHLFLFCKWIEMVWFGGFFCARWNRFEVKRVEDWWAGLLTGDSKVNEWCGALFAYTYWHIWKERCLLVFENKKVDGVSVIQKSFFDAAKFWNANGWVNGGLGVNKLVGGIDRWLPLSSNMFKINCDASFSEPGLCGVGVIVRNSQGKVVEGRSLRINACSVNVAEALALREALKTGLELQLESFSVESDCLGLVEAVNRKELMWDWKCTEVLKEILLLCGQGNWPSIMQIKRNANKTADWVARNGIRRMCPFNWESSPPSSLALILDADCIEDRTGIG</sequence>
<dbReference type="Pfam" id="PF13456">
    <property type="entry name" value="RVT_3"/>
    <property type="match status" value="1"/>
</dbReference>
<keyword evidence="4" id="KW-1185">Reference proteome</keyword>
<feature type="domain" description="Reverse transcriptase zinc-binding" evidence="2">
    <location>
        <begin position="449"/>
        <end position="516"/>
    </location>
</feature>
<dbReference type="GO" id="GO:0003964">
    <property type="term" value="F:RNA-directed DNA polymerase activity"/>
    <property type="evidence" value="ECO:0007669"/>
    <property type="project" value="UniProtKB-KW"/>
</dbReference>
<keyword evidence="3" id="KW-0808">Transferase</keyword>
<dbReference type="Gene3D" id="3.30.420.10">
    <property type="entry name" value="Ribonuclease H-like superfamily/Ribonuclease H"/>
    <property type="match status" value="1"/>
</dbReference>
<organism evidence="3 4">
    <name type="scientific">Senna tora</name>
    <dbReference type="NCBI Taxonomy" id="362788"/>
    <lineage>
        <taxon>Eukaryota</taxon>
        <taxon>Viridiplantae</taxon>
        <taxon>Streptophyta</taxon>
        <taxon>Embryophyta</taxon>
        <taxon>Tracheophyta</taxon>
        <taxon>Spermatophyta</taxon>
        <taxon>Magnoliopsida</taxon>
        <taxon>eudicotyledons</taxon>
        <taxon>Gunneridae</taxon>
        <taxon>Pentapetalae</taxon>
        <taxon>rosids</taxon>
        <taxon>fabids</taxon>
        <taxon>Fabales</taxon>
        <taxon>Fabaceae</taxon>
        <taxon>Caesalpinioideae</taxon>
        <taxon>Cassia clade</taxon>
        <taxon>Senna</taxon>
    </lineage>
</organism>
<dbReference type="Proteomes" id="UP000634136">
    <property type="component" value="Unassembled WGS sequence"/>
</dbReference>
<dbReference type="InterPro" id="IPR036397">
    <property type="entry name" value="RNaseH_sf"/>
</dbReference>
<evidence type="ECO:0000259" key="1">
    <source>
        <dbReference type="Pfam" id="PF13456"/>
    </source>
</evidence>
<dbReference type="InterPro" id="IPR012337">
    <property type="entry name" value="RNaseH-like_sf"/>
</dbReference>
<reference evidence="3" key="1">
    <citation type="submission" date="2020-09" db="EMBL/GenBank/DDBJ databases">
        <title>Genome-Enabled Discovery of Anthraquinone Biosynthesis in Senna tora.</title>
        <authorList>
            <person name="Kang S.-H."/>
            <person name="Pandey R.P."/>
            <person name="Lee C.-M."/>
            <person name="Sim J.-S."/>
            <person name="Jeong J.-T."/>
            <person name="Choi B.-S."/>
            <person name="Jung M."/>
            <person name="Ginzburg D."/>
            <person name="Zhao K."/>
            <person name="Won S.Y."/>
            <person name="Oh T.-J."/>
            <person name="Yu Y."/>
            <person name="Kim N.-H."/>
            <person name="Lee O.R."/>
            <person name="Lee T.-H."/>
            <person name="Bashyal P."/>
            <person name="Kim T.-S."/>
            <person name="Lee W.-H."/>
            <person name="Kawkins C."/>
            <person name="Kim C.-K."/>
            <person name="Kim J.S."/>
            <person name="Ahn B.O."/>
            <person name="Rhee S.Y."/>
            <person name="Sohng J.K."/>
        </authorList>
    </citation>
    <scope>NUCLEOTIDE SEQUENCE</scope>
    <source>
        <tissue evidence="3">Leaf</tissue>
    </source>
</reference>
<dbReference type="PANTHER" id="PTHR33116:SF86">
    <property type="entry name" value="REVERSE TRANSCRIPTASE DOMAIN-CONTAINING PROTEIN"/>
    <property type="match status" value="1"/>
</dbReference>
<name>A0A834T651_9FABA</name>
<dbReference type="InterPro" id="IPR002156">
    <property type="entry name" value="RNaseH_domain"/>
</dbReference>
<dbReference type="InterPro" id="IPR044730">
    <property type="entry name" value="RNase_H-like_dom_plant"/>
</dbReference>
<protein>
    <submittedName>
        <fullName evidence="3">Reverse transcriptase</fullName>
    </submittedName>
</protein>
<accession>A0A834T651</accession>
<dbReference type="OrthoDB" id="1435755at2759"/>
<keyword evidence="3" id="KW-0548">Nucleotidyltransferase</keyword>
<gene>
    <name evidence="3" type="ORF">G2W53_037252</name>
</gene>
<feature type="domain" description="RNase H type-1" evidence="1">
    <location>
        <begin position="626"/>
        <end position="745"/>
    </location>
</feature>
<dbReference type="Pfam" id="PF13966">
    <property type="entry name" value="zf-RVT"/>
    <property type="match status" value="1"/>
</dbReference>
<comment type="caution">
    <text evidence="3">The sequence shown here is derived from an EMBL/GenBank/DDBJ whole genome shotgun (WGS) entry which is preliminary data.</text>
</comment>
<dbReference type="InterPro" id="IPR026960">
    <property type="entry name" value="RVT-Znf"/>
</dbReference>
<evidence type="ECO:0000313" key="3">
    <source>
        <dbReference type="EMBL" id="KAF7810509.1"/>
    </source>
</evidence>
<dbReference type="SUPFAM" id="SSF53098">
    <property type="entry name" value="Ribonuclease H-like"/>
    <property type="match status" value="1"/>
</dbReference>
<keyword evidence="3" id="KW-0695">RNA-directed DNA polymerase</keyword>
<dbReference type="CDD" id="cd06222">
    <property type="entry name" value="RNase_H_like"/>
    <property type="match status" value="1"/>
</dbReference>
<dbReference type="EMBL" id="JAAIUW010000011">
    <property type="protein sequence ID" value="KAF7810509.1"/>
    <property type="molecule type" value="Genomic_DNA"/>
</dbReference>
<dbReference type="GO" id="GO:0004523">
    <property type="term" value="F:RNA-DNA hybrid ribonuclease activity"/>
    <property type="evidence" value="ECO:0007669"/>
    <property type="project" value="InterPro"/>
</dbReference>
<dbReference type="AlphaFoldDB" id="A0A834T651"/>
<evidence type="ECO:0000313" key="4">
    <source>
        <dbReference type="Proteomes" id="UP000634136"/>
    </source>
</evidence>
<evidence type="ECO:0000259" key="2">
    <source>
        <dbReference type="Pfam" id="PF13966"/>
    </source>
</evidence>
<dbReference type="PANTHER" id="PTHR33116">
    <property type="entry name" value="REVERSE TRANSCRIPTASE ZINC-BINDING DOMAIN-CONTAINING PROTEIN-RELATED-RELATED"/>
    <property type="match status" value="1"/>
</dbReference>
<dbReference type="GO" id="GO:0003676">
    <property type="term" value="F:nucleic acid binding"/>
    <property type="evidence" value="ECO:0007669"/>
    <property type="project" value="InterPro"/>
</dbReference>
<proteinExistence type="predicted"/>